<dbReference type="RefSeq" id="WP_257532080.1">
    <property type="nucleotide sequence ID" value="NZ_JANKAS010000011.1"/>
</dbReference>
<organism evidence="2 3">
    <name type="scientific">Irregularibacter muris</name>
    <dbReference type="NCBI Taxonomy" id="1796619"/>
    <lineage>
        <taxon>Bacteria</taxon>
        <taxon>Bacillati</taxon>
        <taxon>Bacillota</taxon>
        <taxon>Clostridia</taxon>
        <taxon>Eubacteriales</taxon>
        <taxon>Eubacteriaceae</taxon>
        <taxon>Irregularibacter</taxon>
    </lineage>
</organism>
<sequence length="113" mass="12986">MVYIRKYSEDSVYFSTTSKLPSGAPSEQVYHALDIGLIINSKTGVIEDISATLLTEETRDFLKELIIGFNLHETDLEVLLNRLKFRYFGYAQKAICVAIKHINFNYLKYKGEI</sequence>
<protein>
    <submittedName>
        <fullName evidence="2">DUF3870 domain-containing protein</fullName>
    </submittedName>
</protein>
<comment type="caution">
    <text evidence="2">The sequence shown here is derived from an EMBL/GenBank/DDBJ whole genome shotgun (WGS) entry which is preliminary data.</text>
</comment>
<accession>A0AAE3HHL5</accession>
<gene>
    <name evidence="2" type="ORF">NSA47_11360</name>
</gene>
<keyword evidence="3" id="KW-1185">Reference proteome</keyword>
<dbReference type="AlphaFoldDB" id="A0AAE3HHL5"/>
<proteinExistence type="predicted"/>
<feature type="domain" description="DUF3870" evidence="1">
    <location>
        <begin position="17"/>
        <end position="105"/>
    </location>
</feature>
<dbReference type="Pfam" id="PF12986">
    <property type="entry name" value="DUF3870"/>
    <property type="match status" value="1"/>
</dbReference>
<name>A0AAE3HHL5_9FIRM</name>
<dbReference type="InterPro" id="IPR024617">
    <property type="entry name" value="DUF3870"/>
</dbReference>
<dbReference type="Proteomes" id="UP001205748">
    <property type="component" value="Unassembled WGS sequence"/>
</dbReference>
<evidence type="ECO:0000313" key="3">
    <source>
        <dbReference type="Proteomes" id="UP001205748"/>
    </source>
</evidence>
<reference evidence="2" key="1">
    <citation type="submission" date="2022-07" db="EMBL/GenBank/DDBJ databases">
        <title>Enhanced cultured diversity of the mouse gut microbiota enables custom-made synthetic communities.</title>
        <authorList>
            <person name="Afrizal A."/>
        </authorList>
    </citation>
    <scope>NUCLEOTIDE SEQUENCE</scope>
    <source>
        <strain evidence="2">DSM 28593</strain>
    </source>
</reference>
<dbReference type="EMBL" id="JANKAS010000011">
    <property type="protein sequence ID" value="MCR1899574.1"/>
    <property type="molecule type" value="Genomic_DNA"/>
</dbReference>
<evidence type="ECO:0000259" key="1">
    <source>
        <dbReference type="Pfam" id="PF12986"/>
    </source>
</evidence>
<evidence type="ECO:0000313" key="2">
    <source>
        <dbReference type="EMBL" id="MCR1899574.1"/>
    </source>
</evidence>